<keyword evidence="1" id="KW-1133">Transmembrane helix</keyword>
<dbReference type="RefSeq" id="WP_157751939.1">
    <property type="nucleotide sequence ID" value="NZ_BOMJ01000057.1"/>
</dbReference>
<organism evidence="2 3">
    <name type="scientific">Actinoplanes derwentensis</name>
    <dbReference type="NCBI Taxonomy" id="113562"/>
    <lineage>
        <taxon>Bacteria</taxon>
        <taxon>Bacillati</taxon>
        <taxon>Actinomycetota</taxon>
        <taxon>Actinomycetes</taxon>
        <taxon>Micromonosporales</taxon>
        <taxon>Micromonosporaceae</taxon>
        <taxon>Actinoplanes</taxon>
    </lineage>
</organism>
<sequence>MMAARTAHSGTTLLAVVGIVAALADGVLAAIGATSWQSYRSGALTVEQTGPFMVMGASAAVGAVLALLAMIALLRGGRGLARATLRLTWLRLGAVFIALVAVTLIAGISAAGVFGVTLAVGDALGGFVVTGVAARRTTVGHQPRRT</sequence>
<reference evidence="2 3" key="1">
    <citation type="submission" date="2016-10" db="EMBL/GenBank/DDBJ databases">
        <authorList>
            <person name="de Groot N.N."/>
        </authorList>
    </citation>
    <scope>NUCLEOTIDE SEQUENCE [LARGE SCALE GENOMIC DNA]</scope>
    <source>
        <strain evidence="2 3">DSM 43941</strain>
    </source>
</reference>
<evidence type="ECO:0000313" key="3">
    <source>
        <dbReference type="Proteomes" id="UP000198688"/>
    </source>
</evidence>
<proteinExistence type="predicted"/>
<evidence type="ECO:0000313" key="2">
    <source>
        <dbReference type="EMBL" id="SDT74709.1"/>
    </source>
</evidence>
<dbReference type="Proteomes" id="UP000198688">
    <property type="component" value="Chromosome I"/>
</dbReference>
<keyword evidence="1" id="KW-0812">Transmembrane</keyword>
<keyword evidence="3" id="KW-1185">Reference proteome</keyword>
<name>A0A1H2CWL6_9ACTN</name>
<gene>
    <name evidence="2" type="ORF">SAMN04489716_7070</name>
</gene>
<protein>
    <submittedName>
        <fullName evidence="2">Uncharacterized protein</fullName>
    </submittedName>
</protein>
<evidence type="ECO:0000256" key="1">
    <source>
        <dbReference type="SAM" id="Phobius"/>
    </source>
</evidence>
<dbReference type="STRING" id="113562.SAMN04489716_7070"/>
<keyword evidence="1" id="KW-0472">Membrane</keyword>
<feature type="transmembrane region" description="Helical" evidence="1">
    <location>
        <begin position="88"/>
        <end position="108"/>
    </location>
</feature>
<feature type="transmembrane region" description="Helical" evidence="1">
    <location>
        <begin position="53"/>
        <end position="76"/>
    </location>
</feature>
<feature type="transmembrane region" description="Helical" evidence="1">
    <location>
        <begin position="114"/>
        <end position="134"/>
    </location>
</feature>
<dbReference type="EMBL" id="LT629758">
    <property type="protein sequence ID" value="SDT74709.1"/>
    <property type="molecule type" value="Genomic_DNA"/>
</dbReference>
<dbReference type="AlphaFoldDB" id="A0A1H2CWL6"/>
<accession>A0A1H2CWL6</accession>